<dbReference type="PRINTS" id="PR00039">
    <property type="entry name" value="HTHLYSR"/>
</dbReference>
<dbReference type="GO" id="GO:0003677">
    <property type="term" value="F:DNA binding"/>
    <property type="evidence" value="ECO:0007669"/>
    <property type="project" value="UniProtKB-KW"/>
</dbReference>
<dbReference type="PROSITE" id="PS50931">
    <property type="entry name" value="HTH_LYSR"/>
    <property type="match status" value="1"/>
</dbReference>
<dbReference type="InterPro" id="IPR036390">
    <property type="entry name" value="WH_DNA-bd_sf"/>
</dbReference>
<dbReference type="InterPro" id="IPR050176">
    <property type="entry name" value="LTTR"/>
</dbReference>
<sequence length="305" mass="33541">MNDVHKSFTELIMWDYRGLAALTAIVEEGNFERAAMALSISQPAVSHRLRALEQWAGELLVIRSQPPQATLRGQQLIAHFRQVQLLESGMEAQLQAHTPMPQLAIAVNADSAATWLLDALAPLLNAPACLIDIRIDDQEETLRHLREGQVIGCITSSGDAVAGTTVEALGNMAYLCVATPAFVQRWFADGVTASATAVAPALVYNRSDRLHERYLRQAGLPPGVPKNYFPSAEGFVSFIKAGHGYGMVPAIQVRHELEAGTLVELTPREALDVPLYWHQWNIQTLTTRALRTAIVEAAQRWLGRH</sequence>
<evidence type="ECO:0000256" key="1">
    <source>
        <dbReference type="ARBA" id="ARBA00009437"/>
    </source>
</evidence>
<keyword evidence="3 6" id="KW-0238">DNA-binding</keyword>
<reference evidence="6 7" key="1">
    <citation type="submission" date="2019-11" db="EMBL/GenBank/DDBJ databases">
        <title>Draft Genome Sequences of Six Type Strains of the Genus Massilia.</title>
        <authorList>
            <person name="Miess H."/>
            <person name="Frediansyah A."/>
            <person name="Goeker M."/>
            <person name="Gross H."/>
        </authorList>
    </citation>
    <scope>NUCLEOTIDE SEQUENCE [LARGE SCALE GENOMIC DNA]</scope>
    <source>
        <strain evidence="6 7">DSM 17513</strain>
    </source>
</reference>
<evidence type="ECO:0000256" key="4">
    <source>
        <dbReference type="ARBA" id="ARBA00023163"/>
    </source>
</evidence>
<dbReference type="InterPro" id="IPR000847">
    <property type="entry name" value="LysR_HTH_N"/>
</dbReference>
<evidence type="ECO:0000259" key="5">
    <source>
        <dbReference type="PROSITE" id="PS50931"/>
    </source>
</evidence>
<protein>
    <submittedName>
        <fullName evidence="6">ArgP/LysG family DNA-binding transcriptional regulator</fullName>
    </submittedName>
</protein>
<comment type="similarity">
    <text evidence="1">Belongs to the LysR transcriptional regulatory family.</text>
</comment>
<dbReference type="PANTHER" id="PTHR30579:SF2">
    <property type="entry name" value="HTH-TYPE TRANSCRIPTIONAL REGULATOR ARGP"/>
    <property type="match status" value="1"/>
</dbReference>
<dbReference type="PANTHER" id="PTHR30579">
    <property type="entry name" value="TRANSCRIPTIONAL REGULATOR"/>
    <property type="match status" value="1"/>
</dbReference>
<evidence type="ECO:0000313" key="7">
    <source>
        <dbReference type="Proteomes" id="UP000431684"/>
    </source>
</evidence>
<evidence type="ECO:0000256" key="3">
    <source>
        <dbReference type="ARBA" id="ARBA00023125"/>
    </source>
</evidence>
<dbReference type="NCBIfam" id="NF002964">
    <property type="entry name" value="PRK03635.1"/>
    <property type="match status" value="1"/>
</dbReference>
<organism evidence="6 7">
    <name type="scientific">Pseudoduganella dura</name>
    <dbReference type="NCBI Taxonomy" id="321982"/>
    <lineage>
        <taxon>Bacteria</taxon>
        <taxon>Pseudomonadati</taxon>
        <taxon>Pseudomonadota</taxon>
        <taxon>Betaproteobacteria</taxon>
        <taxon>Burkholderiales</taxon>
        <taxon>Oxalobacteraceae</taxon>
        <taxon>Telluria group</taxon>
        <taxon>Pseudoduganella</taxon>
    </lineage>
</organism>
<dbReference type="GO" id="GO:0003700">
    <property type="term" value="F:DNA-binding transcription factor activity"/>
    <property type="evidence" value="ECO:0007669"/>
    <property type="project" value="InterPro"/>
</dbReference>
<gene>
    <name evidence="6" type="ORF">GJV26_18645</name>
</gene>
<dbReference type="NCBIfam" id="NF009888">
    <property type="entry name" value="PRK13348.1"/>
    <property type="match status" value="1"/>
</dbReference>
<dbReference type="OrthoDB" id="3252676at2"/>
<comment type="caution">
    <text evidence="6">The sequence shown here is derived from an EMBL/GenBank/DDBJ whole genome shotgun (WGS) entry which is preliminary data.</text>
</comment>
<dbReference type="Gene3D" id="3.40.190.290">
    <property type="match status" value="1"/>
</dbReference>
<dbReference type="InterPro" id="IPR036388">
    <property type="entry name" value="WH-like_DNA-bd_sf"/>
</dbReference>
<accession>A0A6I3XLC0</accession>
<dbReference type="InterPro" id="IPR005119">
    <property type="entry name" value="LysR_subst-bd"/>
</dbReference>
<dbReference type="Gene3D" id="1.10.10.10">
    <property type="entry name" value="Winged helix-like DNA-binding domain superfamily/Winged helix DNA-binding domain"/>
    <property type="match status" value="1"/>
</dbReference>
<keyword evidence="4" id="KW-0804">Transcription</keyword>
<evidence type="ECO:0000256" key="2">
    <source>
        <dbReference type="ARBA" id="ARBA00023015"/>
    </source>
</evidence>
<evidence type="ECO:0000313" key="6">
    <source>
        <dbReference type="EMBL" id="MUI14461.1"/>
    </source>
</evidence>
<dbReference type="EMBL" id="WNWM01000002">
    <property type="protein sequence ID" value="MUI14461.1"/>
    <property type="molecule type" value="Genomic_DNA"/>
</dbReference>
<dbReference type="Pfam" id="PF03466">
    <property type="entry name" value="LysR_substrate"/>
    <property type="match status" value="1"/>
</dbReference>
<dbReference type="Proteomes" id="UP000431684">
    <property type="component" value="Unassembled WGS sequence"/>
</dbReference>
<dbReference type="Pfam" id="PF00126">
    <property type="entry name" value="HTH_1"/>
    <property type="match status" value="1"/>
</dbReference>
<dbReference type="InterPro" id="IPR017685">
    <property type="entry name" value="ArgP"/>
</dbReference>
<dbReference type="AlphaFoldDB" id="A0A6I3XLC0"/>
<proteinExistence type="inferred from homology"/>
<dbReference type="NCBIfam" id="TIGR03298">
    <property type="entry name" value="argP"/>
    <property type="match status" value="1"/>
</dbReference>
<name>A0A6I3XLC0_9BURK</name>
<dbReference type="SUPFAM" id="SSF46785">
    <property type="entry name" value="Winged helix' DNA-binding domain"/>
    <property type="match status" value="1"/>
</dbReference>
<feature type="domain" description="HTH lysR-type" evidence="5">
    <location>
        <begin position="14"/>
        <end position="70"/>
    </location>
</feature>
<keyword evidence="7" id="KW-1185">Reference proteome</keyword>
<dbReference type="SUPFAM" id="SSF53850">
    <property type="entry name" value="Periplasmic binding protein-like II"/>
    <property type="match status" value="1"/>
</dbReference>
<keyword evidence="2" id="KW-0805">Transcription regulation</keyword>